<reference evidence="3 4" key="1">
    <citation type="journal article" date="2015" name="Nature">
        <title>rRNA introns, odd ribosomes, and small enigmatic genomes across a large radiation of phyla.</title>
        <authorList>
            <person name="Brown C.T."/>
            <person name="Hug L.A."/>
            <person name="Thomas B.C."/>
            <person name="Sharon I."/>
            <person name="Castelle C.J."/>
            <person name="Singh A."/>
            <person name="Wilkins M.J."/>
            <person name="Williams K.H."/>
            <person name="Banfield J.F."/>
        </authorList>
    </citation>
    <scope>NUCLEOTIDE SEQUENCE [LARGE SCALE GENOMIC DNA]</scope>
</reference>
<name>A0A0G0DVG4_9BACT</name>
<accession>A0A0G0DVG4</accession>
<comment type="caution">
    <text evidence="3">The sequence shown here is derived from an EMBL/GenBank/DDBJ whole genome shotgun (WGS) entry which is preliminary data.</text>
</comment>
<dbReference type="PANTHER" id="PTHR33295:SF18">
    <property type="entry name" value="AAA+ ATPASE DOMAIN-CONTAINING PROTEIN"/>
    <property type="match status" value="1"/>
</dbReference>
<dbReference type="InterPro" id="IPR027417">
    <property type="entry name" value="P-loop_NTPase"/>
</dbReference>
<evidence type="ECO:0000313" key="4">
    <source>
        <dbReference type="Proteomes" id="UP000034176"/>
    </source>
</evidence>
<gene>
    <name evidence="3" type="ORF">UR52_C0014G0011</name>
</gene>
<dbReference type="InterPro" id="IPR025420">
    <property type="entry name" value="DUF4143"/>
</dbReference>
<dbReference type="Pfam" id="PF13635">
    <property type="entry name" value="DUF4143"/>
    <property type="match status" value="1"/>
</dbReference>
<feature type="domain" description="AAA" evidence="1">
    <location>
        <begin position="17"/>
        <end position="147"/>
    </location>
</feature>
<protein>
    <submittedName>
        <fullName evidence="3">ATPase</fullName>
    </submittedName>
</protein>
<dbReference type="Proteomes" id="UP000034176">
    <property type="component" value="Unassembled WGS sequence"/>
</dbReference>
<feature type="domain" description="DUF4143" evidence="2">
    <location>
        <begin position="214"/>
        <end position="351"/>
    </location>
</feature>
<proteinExistence type="predicted"/>
<dbReference type="EMBL" id="LBPN01000014">
    <property type="protein sequence ID" value="KKP59107.1"/>
    <property type="molecule type" value="Genomic_DNA"/>
</dbReference>
<dbReference type="STRING" id="1618434.UR52_C0014G0011"/>
<dbReference type="PANTHER" id="PTHR33295">
    <property type="entry name" value="ATPASE"/>
    <property type="match status" value="1"/>
</dbReference>
<evidence type="ECO:0000259" key="1">
    <source>
        <dbReference type="Pfam" id="PF13173"/>
    </source>
</evidence>
<evidence type="ECO:0000259" key="2">
    <source>
        <dbReference type="Pfam" id="PF13635"/>
    </source>
</evidence>
<dbReference type="AlphaFoldDB" id="A0A0G0DVG4"/>
<dbReference type="SUPFAM" id="SSF52540">
    <property type="entry name" value="P-loop containing nucleoside triphosphate hydrolases"/>
    <property type="match status" value="1"/>
</dbReference>
<organism evidence="3 4">
    <name type="scientific">Candidatus Gottesmanbacteria bacterium GW2011_GWA1_34_13</name>
    <dbReference type="NCBI Taxonomy" id="1618434"/>
    <lineage>
        <taxon>Bacteria</taxon>
        <taxon>Candidatus Gottesmaniibacteriota</taxon>
    </lineage>
</organism>
<dbReference type="InterPro" id="IPR041682">
    <property type="entry name" value="AAA_14"/>
</dbReference>
<sequence length="395" mass="46148">MQYRHIWKKLQLEIDTQEIVVITGPRQVGKTTTLHWLLDKIPSKNKHYFDLENLIDRELFETKNYDSLIHDFQTRGLSTNERLYIALDEIQLLPNLPSVVKYLYDHYKIKFFLTGSSSYYIKNRFSESMAGRKIVYEMFPLCFQEFLDFKGIKHVLPENLSLDMDFPISTFELLQDHYEQYIEFGGLPKVVLTANVERKKQLLEEIFSSYINLDVQTLSDFKSTNDLRKVIKLLASRIGSRLNVSELSNITGLSRITVDNYIEFLEQTYLIRTIPVFSYSQDVQNRLLKKPYFVDTGIANVNADLSSGSKFENTIAHQLSLYGDLSYYANRDGEVDFILNYHGNPLAFEVKETPTRSDDETLKRRIQNLDISQSRIIGKEKSIRFTKYLWGGLIK</sequence>
<dbReference type="Pfam" id="PF13173">
    <property type="entry name" value="AAA_14"/>
    <property type="match status" value="1"/>
</dbReference>
<evidence type="ECO:0000313" key="3">
    <source>
        <dbReference type="EMBL" id="KKP59107.1"/>
    </source>
</evidence>
<dbReference type="Gene3D" id="3.40.50.300">
    <property type="entry name" value="P-loop containing nucleotide triphosphate hydrolases"/>
    <property type="match status" value="1"/>
</dbReference>